<reference evidence="2 3" key="1">
    <citation type="submission" date="2014-06" db="EMBL/GenBank/DDBJ databases">
        <authorList>
            <person name="Swart Estienne"/>
        </authorList>
    </citation>
    <scope>NUCLEOTIDE SEQUENCE [LARGE SCALE GENOMIC DNA]</scope>
    <source>
        <strain evidence="2 3">130c</strain>
    </source>
</reference>
<dbReference type="InParanoid" id="A0A078A489"/>
<gene>
    <name evidence="2" type="primary">Contig4664.g4976</name>
    <name evidence="2" type="ORF">STYLEM_6051</name>
</gene>
<keyword evidence="3" id="KW-1185">Reference proteome</keyword>
<protein>
    <submittedName>
        <fullName evidence="2">Uncharacterized protein</fullName>
    </submittedName>
</protein>
<dbReference type="Proteomes" id="UP000039865">
    <property type="component" value="Unassembled WGS sequence"/>
</dbReference>
<feature type="compositionally biased region" description="Polar residues" evidence="1">
    <location>
        <begin position="286"/>
        <end position="300"/>
    </location>
</feature>
<name>A0A078A489_STYLE</name>
<accession>A0A078A489</accession>
<evidence type="ECO:0000313" key="2">
    <source>
        <dbReference type="EMBL" id="CDW77083.1"/>
    </source>
</evidence>
<feature type="compositionally biased region" description="Basic residues" evidence="1">
    <location>
        <begin position="257"/>
        <end position="271"/>
    </location>
</feature>
<dbReference type="EMBL" id="CCKQ01005823">
    <property type="protein sequence ID" value="CDW77083.1"/>
    <property type="molecule type" value="Genomic_DNA"/>
</dbReference>
<feature type="region of interest" description="Disordered" evidence="1">
    <location>
        <begin position="234"/>
        <end position="274"/>
    </location>
</feature>
<feature type="region of interest" description="Disordered" evidence="1">
    <location>
        <begin position="286"/>
        <end position="305"/>
    </location>
</feature>
<dbReference type="AlphaFoldDB" id="A0A078A489"/>
<evidence type="ECO:0000313" key="3">
    <source>
        <dbReference type="Proteomes" id="UP000039865"/>
    </source>
</evidence>
<sequence length="563" mass="64596">MDHLMSYYQQETTNWNSDQTCTRRLSMLSPIDMEHEEMKDDFAINIEESTNYIEPSTNQTFSPLYLKSNHPKIMQNKHHEQLQPAQKCQTEIKASPSEPGLRMSNLAQKLMMIVEKQMSLVEPNQQVNACCQNQTNKKKRGRPKKVIRDPSALHYKCRHNKSLINCFPTYATTDVESSLNYSQQNLNSINSIEKDQNTEKLKGTSNQKKLLNNYNYQSQIGLIQKRARIQNKFKPIQKKSTNKSTPNSSGTHQLSRSSHHQPKKRGRKPKPKGLIQNTLNFLGKSVTSSHGTGYTKTTVYDINPDTEADDSLSGYSSNKISSQGANNVQQVKMIVPSLKSDIYDINNMVSIGFNPSSIRRNINMDTTSWRNQSNILVPQSRQIQGLIDQQILDQNQLGIFADSKLQIFESDSEELTDDKTFLDRHERALQKLLIDSNDHHNHHGLSKASLFSNYPQHNGRQVNKNQAVSSTNEHNRKYQSSENIQEFSFQQNDSQILNHNQYSRYQSNNNEEIMSNFSFNTSEERVASNYNEEGSFTKVVDLTHTCNISQDGTQIKIQFMKIQ</sequence>
<evidence type="ECO:0000256" key="1">
    <source>
        <dbReference type="SAM" id="MobiDB-lite"/>
    </source>
</evidence>
<proteinExistence type="predicted"/>
<organism evidence="2 3">
    <name type="scientific">Stylonychia lemnae</name>
    <name type="common">Ciliate</name>
    <dbReference type="NCBI Taxonomy" id="5949"/>
    <lineage>
        <taxon>Eukaryota</taxon>
        <taxon>Sar</taxon>
        <taxon>Alveolata</taxon>
        <taxon>Ciliophora</taxon>
        <taxon>Intramacronucleata</taxon>
        <taxon>Spirotrichea</taxon>
        <taxon>Stichotrichia</taxon>
        <taxon>Sporadotrichida</taxon>
        <taxon>Oxytrichidae</taxon>
        <taxon>Stylonychinae</taxon>
        <taxon>Stylonychia</taxon>
    </lineage>
</organism>